<gene>
    <name evidence="3" type="ORF">ACFQND_26615</name>
</gene>
<proteinExistence type="predicted"/>
<sequence>MDKKQLPKAKEVLLLVDVINPLNFPGAEDLASPAIEAAKCIRKLKAQLRRQGIPTIYANDNYGVWQSDFKDLIRSCKKSPGPAAKLVTLLPPQRGDLTILKPRHSAFLGTPLDLMLDQMGVKTIILAGFATDSCIQLTAMDGFLRGYQIKVPSDCTAAESAQHKKQSLEHMQRILKCSIKPLSHG</sequence>
<evidence type="ECO:0000313" key="3">
    <source>
        <dbReference type="EMBL" id="MFC6284815.1"/>
    </source>
</evidence>
<dbReference type="GO" id="GO:0016787">
    <property type="term" value="F:hydrolase activity"/>
    <property type="evidence" value="ECO:0007669"/>
    <property type="project" value="UniProtKB-KW"/>
</dbReference>
<keyword evidence="4" id="KW-1185">Reference proteome</keyword>
<protein>
    <submittedName>
        <fullName evidence="3">Cysteine hydrolase family protein</fullName>
    </submittedName>
</protein>
<reference evidence="4" key="1">
    <citation type="journal article" date="2019" name="Int. J. Syst. Evol. Microbiol.">
        <title>The Global Catalogue of Microorganisms (GCM) 10K type strain sequencing project: providing services to taxonomists for standard genome sequencing and annotation.</title>
        <authorList>
            <consortium name="The Broad Institute Genomics Platform"/>
            <consortium name="The Broad Institute Genome Sequencing Center for Infectious Disease"/>
            <person name="Wu L."/>
            <person name="Ma J."/>
        </authorList>
    </citation>
    <scope>NUCLEOTIDE SEQUENCE [LARGE SCALE GENOMIC DNA]</scope>
    <source>
        <strain evidence="4">CCUG 39402</strain>
    </source>
</reference>
<dbReference type="InterPro" id="IPR036380">
    <property type="entry name" value="Isochorismatase-like_sf"/>
</dbReference>
<organism evidence="3 4">
    <name type="scientific">Polaromonas aquatica</name>
    <dbReference type="NCBI Taxonomy" id="332657"/>
    <lineage>
        <taxon>Bacteria</taxon>
        <taxon>Pseudomonadati</taxon>
        <taxon>Pseudomonadota</taxon>
        <taxon>Betaproteobacteria</taxon>
        <taxon>Burkholderiales</taxon>
        <taxon>Comamonadaceae</taxon>
        <taxon>Polaromonas</taxon>
    </lineage>
</organism>
<comment type="caution">
    <text evidence="3">The sequence shown here is derived from an EMBL/GenBank/DDBJ whole genome shotgun (WGS) entry which is preliminary data.</text>
</comment>
<keyword evidence="1 3" id="KW-0378">Hydrolase</keyword>
<name>A0ABW1U5H6_9BURK</name>
<dbReference type="RefSeq" id="WP_371434912.1">
    <property type="nucleotide sequence ID" value="NZ_JBHSRS010000084.1"/>
</dbReference>
<dbReference type="CDD" id="cd00431">
    <property type="entry name" value="cysteine_hydrolases"/>
    <property type="match status" value="1"/>
</dbReference>
<dbReference type="Pfam" id="PF00857">
    <property type="entry name" value="Isochorismatase"/>
    <property type="match status" value="1"/>
</dbReference>
<evidence type="ECO:0000259" key="2">
    <source>
        <dbReference type="Pfam" id="PF00857"/>
    </source>
</evidence>
<accession>A0ABW1U5H6</accession>
<dbReference type="InterPro" id="IPR000868">
    <property type="entry name" value="Isochorismatase-like_dom"/>
</dbReference>
<dbReference type="PANTHER" id="PTHR43540">
    <property type="entry name" value="PEROXYUREIDOACRYLATE/UREIDOACRYLATE AMIDOHYDROLASE-RELATED"/>
    <property type="match status" value="1"/>
</dbReference>
<dbReference type="SUPFAM" id="SSF52499">
    <property type="entry name" value="Isochorismatase-like hydrolases"/>
    <property type="match status" value="1"/>
</dbReference>
<evidence type="ECO:0000313" key="4">
    <source>
        <dbReference type="Proteomes" id="UP001596270"/>
    </source>
</evidence>
<dbReference type="InterPro" id="IPR050272">
    <property type="entry name" value="Isochorismatase-like_hydrls"/>
</dbReference>
<dbReference type="Gene3D" id="3.40.50.850">
    <property type="entry name" value="Isochorismatase-like"/>
    <property type="match status" value="1"/>
</dbReference>
<dbReference type="Proteomes" id="UP001596270">
    <property type="component" value="Unassembled WGS sequence"/>
</dbReference>
<feature type="domain" description="Isochorismatase-like" evidence="2">
    <location>
        <begin position="12"/>
        <end position="172"/>
    </location>
</feature>
<dbReference type="EMBL" id="JBHSRS010000084">
    <property type="protein sequence ID" value="MFC6284815.1"/>
    <property type="molecule type" value="Genomic_DNA"/>
</dbReference>
<dbReference type="PANTHER" id="PTHR43540:SF6">
    <property type="entry name" value="ISOCHORISMATASE-LIKE DOMAIN-CONTAINING PROTEIN"/>
    <property type="match status" value="1"/>
</dbReference>
<evidence type="ECO:0000256" key="1">
    <source>
        <dbReference type="ARBA" id="ARBA00022801"/>
    </source>
</evidence>